<dbReference type="EMBL" id="KN838619">
    <property type="protein sequence ID" value="KIK00731.1"/>
    <property type="molecule type" value="Genomic_DNA"/>
</dbReference>
<protein>
    <submittedName>
        <fullName evidence="2">Uncharacterized protein</fullName>
    </submittedName>
</protein>
<proteinExistence type="predicted"/>
<accession>A0A0C9X6N7</accession>
<gene>
    <name evidence="2" type="ORF">K443DRAFT_595659</name>
</gene>
<sequence length="74" mass="8114">MLHDRLPAYGTTALSRPAQQTPQTLPPRSHCSLFQSISTQNCNLTPRNTPALSRSTCLTSVRSSLVLAIPPHKF</sequence>
<evidence type="ECO:0000313" key="2">
    <source>
        <dbReference type="EMBL" id="KIK00731.1"/>
    </source>
</evidence>
<reference evidence="2 3" key="1">
    <citation type="submission" date="2014-04" db="EMBL/GenBank/DDBJ databases">
        <authorList>
            <consortium name="DOE Joint Genome Institute"/>
            <person name="Kuo A."/>
            <person name="Kohler A."/>
            <person name="Nagy L.G."/>
            <person name="Floudas D."/>
            <person name="Copeland A."/>
            <person name="Barry K.W."/>
            <person name="Cichocki N."/>
            <person name="Veneault-Fourrey C."/>
            <person name="LaButti K."/>
            <person name="Lindquist E.A."/>
            <person name="Lipzen A."/>
            <person name="Lundell T."/>
            <person name="Morin E."/>
            <person name="Murat C."/>
            <person name="Sun H."/>
            <person name="Tunlid A."/>
            <person name="Henrissat B."/>
            <person name="Grigoriev I.V."/>
            <person name="Hibbett D.S."/>
            <person name="Martin F."/>
            <person name="Nordberg H.P."/>
            <person name="Cantor M.N."/>
            <person name="Hua S.X."/>
        </authorList>
    </citation>
    <scope>NUCLEOTIDE SEQUENCE [LARGE SCALE GENOMIC DNA]</scope>
    <source>
        <strain evidence="2 3">LaAM-08-1</strain>
    </source>
</reference>
<evidence type="ECO:0000313" key="3">
    <source>
        <dbReference type="Proteomes" id="UP000054477"/>
    </source>
</evidence>
<reference evidence="3" key="2">
    <citation type="submission" date="2015-01" db="EMBL/GenBank/DDBJ databases">
        <title>Evolutionary Origins and Diversification of the Mycorrhizal Mutualists.</title>
        <authorList>
            <consortium name="DOE Joint Genome Institute"/>
            <consortium name="Mycorrhizal Genomics Consortium"/>
            <person name="Kohler A."/>
            <person name="Kuo A."/>
            <person name="Nagy L.G."/>
            <person name="Floudas D."/>
            <person name="Copeland A."/>
            <person name="Barry K.W."/>
            <person name="Cichocki N."/>
            <person name="Veneault-Fourrey C."/>
            <person name="LaButti K."/>
            <person name="Lindquist E.A."/>
            <person name="Lipzen A."/>
            <person name="Lundell T."/>
            <person name="Morin E."/>
            <person name="Murat C."/>
            <person name="Riley R."/>
            <person name="Ohm R."/>
            <person name="Sun H."/>
            <person name="Tunlid A."/>
            <person name="Henrissat B."/>
            <person name="Grigoriev I.V."/>
            <person name="Hibbett D.S."/>
            <person name="Martin F."/>
        </authorList>
    </citation>
    <scope>NUCLEOTIDE SEQUENCE [LARGE SCALE GENOMIC DNA]</scope>
    <source>
        <strain evidence="3">LaAM-08-1</strain>
    </source>
</reference>
<keyword evidence="3" id="KW-1185">Reference proteome</keyword>
<evidence type="ECO:0000256" key="1">
    <source>
        <dbReference type="SAM" id="MobiDB-lite"/>
    </source>
</evidence>
<dbReference type="HOGENOM" id="CLU_2688218_0_0_1"/>
<feature type="compositionally biased region" description="Polar residues" evidence="1">
    <location>
        <begin position="12"/>
        <end position="23"/>
    </location>
</feature>
<name>A0A0C9X6N7_9AGAR</name>
<dbReference type="AlphaFoldDB" id="A0A0C9X6N7"/>
<feature type="region of interest" description="Disordered" evidence="1">
    <location>
        <begin position="1"/>
        <end position="30"/>
    </location>
</feature>
<organism evidence="2 3">
    <name type="scientific">Laccaria amethystina LaAM-08-1</name>
    <dbReference type="NCBI Taxonomy" id="1095629"/>
    <lineage>
        <taxon>Eukaryota</taxon>
        <taxon>Fungi</taxon>
        <taxon>Dikarya</taxon>
        <taxon>Basidiomycota</taxon>
        <taxon>Agaricomycotina</taxon>
        <taxon>Agaricomycetes</taxon>
        <taxon>Agaricomycetidae</taxon>
        <taxon>Agaricales</taxon>
        <taxon>Agaricineae</taxon>
        <taxon>Hydnangiaceae</taxon>
        <taxon>Laccaria</taxon>
    </lineage>
</organism>
<dbReference type="Proteomes" id="UP000054477">
    <property type="component" value="Unassembled WGS sequence"/>
</dbReference>